<accession>A0A8J1XY83</accession>
<sequence>MTDIDEKSLLENVFNYTNLVHAISGAVGSGFALTVFYPLDTVRTRLQVDDHRKPKHLHEILREIFTEEGLLSLYRGLYPVVASLCCSNFVYFYTFNGLKVVNMANTGTSGPAKDLLMAFIAGCINVLVTTPLWVVNTRIKLQGVQFKTETHQEKKVPKYTGLIDGLMRIWREEGIRSLWSGTLPSLVLVSNPSVQFMVYESLKRYLQRMSGVEELSGLTYFLLGAIAKMCATFLTYPMQVIQSRLRAGYHKKELADLNFIQQLRNMIRNNGVLMLYKGLEAKLYQTVLTAALMFLTYEKISHFIFRLMGIELKAT</sequence>
<keyword evidence="5" id="KW-0677">Repeat</keyword>
<evidence type="ECO:0000256" key="7">
    <source>
        <dbReference type="ARBA" id="ARBA00023136"/>
    </source>
</evidence>
<name>A0A8J1XY83_OWEFU</name>
<dbReference type="GO" id="GO:0005347">
    <property type="term" value="F:ATP transmembrane transporter activity"/>
    <property type="evidence" value="ECO:0007669"/>
    <property type="project" value="TreeGrafter"/>
</dbReference>
<evidence type="ECO:0000313" key="10">
    <source>
        <dbReference type="EMBL" id="CAH1794554.1"/>
    </source>
</evidence>
<comment type="caution">
    <text evidence="10">The sequence shown here is derived from an EMBL/GenBank/DDBJ whole genome shotgun (WGS) entry which is preliminary data.</text>
</comment>
<keyword evidence="6" id="KW-1133">Transmembrane helix</keyword>
<dbReference type="GO" id="GO:0015230">
    <property type="term" value="F:FAD transmembrane transporter activity"/>
    <property type="evidence" value="ECO:0007669"/>
    <property type="project" value="TreeGrafter"/>
</dbReference>
<reference evidence="10" key="1">
    <citation type="submission" date="2022-03" db="EMBL/GenBank/DDBJ databases">
        <authorList>
            <person name="Martin C."/>
        </authorList>
    </citation>
    <scope>NUCLEOTIDE SEQUENCE</scope>
</reference>
<dbReference type="GO" id="GO:0015217">
    <property type="term" value="F:ADP transmembrane transporter activity"/>
    <property type="evidence" value="ECO:0007669"/>
    <property type="project" value="TreeGrafter"/>
</dbReference>
<keyword evidence="8" id="KW-0576">Peroxisome</keyword>
<dbReference type="EMBL" id="CAIIXF020000009">
    <property type="protein sequence ID" value="CAH1794554.1"/>
    <property type="molecule type" value="Genomic_DNA"/>
</dbReference>
<evidence type="ECO:0000313" key="11">
    <source>
        <dbReference type="Proteomes" id="UP000749559"/>
    </source>
</evidence>
<comment type="subcellular location">
    <subcellularLocation>
        <location evidence="1">Peroxisome membrane</location>
        <topology evidence="1">Multi-pass membrane protein</topology>
    </subcellularLocation>
</comment>
<dbReference type="SUPFAM" id="SSF103506">
    <property type="entry name" value="Mitochondrial carrier"/>
    <property type="match status" value="1"/>
</dbReference>
<protein>
    <submittedName>
        <fullName evidence="10">Uncharacterized protein</fullName>
    </submittedName>
</protein>
<dbReference type="FunFam" id="1.50.40.10:FF:000129">
    <property type="entry name" value="Peroxisomal membrane protein"/>
    <property type="match status" value="1"/>
</dbReference>
<dbReference type="Gene3D" id="1.50.40.10">
    <property type="entry name" value="Mitochondrial carrier domain"/>
    <property type="match status" value="1"/>
</dbReference>
<keyword evidence="11" id="KW-1185">Reference proteome</keyword>
<evidence type="ECO:0000256" key="3">
    <source>
        <dbReference type="ARBA" id="ARBA00022448"/>
    </source>
</evidence>
<evidence type="ECO:0000256" key="9">
    <source>
        <dbReference type="RuleBase" id="RU000488"/>
    </source>
</evidence>
<evidence type="ECO:0000256" key="6">
    <source>
        <dbReference type="ARBA" id="ARBA00022989"/>
    </source>
</evidence>
<evidence type="ECO:0000256" key="1">
    <source>
        <dbReference type="ARBA" id="ARBA00004585"/>
    </source>
</evidence>
<proteinExistence type="inferred from homology"/>
<dbReference type="Pfam" id="PF00153">
    <property type="entry name" value="Mito_carr"/>
    <property type="match status" value="3"/>
</dbReference>
<comment type="similarity">
    <text evidence="2 9">Belongs to the mitochondrial carrier (TC 2.A.29) family.</text>
</comment>
<evidence type="ECO:0000256" key="5">
    <source>
        <dbReference type="ARBA" id="ARBA00022737"/>
    </source>
</evidence>
<dbReference type="OrthoDB" id="10266426at2759"/>
<dbReference type="Proteomes" id="UP000749559">
    <property type="component" value="Unassembled WGS sequence"/>
</dbReference>
<organism evidence="10 11">
    <name type="scientific">Owenia fusiformis</name>
    <name type="common">Polychaete worm</name>
    <dbReference type="NCBI Taxonomy" id="6347"/>
    <lineage>
        <taxon>Eukaryota</taxon>
        <taxon>Metazoa</taxon>
        <taxon>Spiralia</taxon>
        <taxon>Lophotrochozoa</taxon>
        <taxon>Annelida</taxon>
        <taxon>Polychaeta</taxon>
        <taxon>Sedentaria</taxon>
        <taxon>Canalipalpata</taxon>
        <taxon>Sabellida</taxon>
        <taxon>Oweniida</taxon>
        <taxon>Oweniidae</taxon>
        <taxon>Owenia</taxon>
    </lineage>
</organism>
<dbReference type="PROSITE" id="PS50920">
    <property type="entry name" value="SOLCAR"/>
    <property type="match status" value="3"/>
</dbReference>
<dbReference type="PANTHER" id="PTHR45939:SF5">
    <property type="entry name" value="PEROXISOMAL MEMBRANE PROTEIN PMP34"/>
    <property type="match status" value="1"/>
</dbReference>
<dbReference type="PANTHER" id="PTHR45939">
    <property type="entry name" value="PEROXISOMAL MEMBRANE PROTEIN PMP34-RELATED"/>
    <property type="match status" value="1"/>
</dbReference>
<dbReference type="AlphaFoldDB" id="A0A8J1XY83"/>
<evidence type="ECO:0000256" key="4">
    <source>
        <dbReference type="ARBA" id="ARBA00022692"/>
    </source>
</evidence>
<dbReference type="GO" id="GO:0080122">
    <property type="term" value="F:AMP transmembrane transporter activity"/>
    <property type="evidence" value="ECO:0007669"/>
    <property type="project" value="TreeGrafter"/>
</dbReference>
<dbReference type="InterPro" id="IPR023395">
    <property type="entry name" value="MCP_dom_sf"/>
</dbReference>
<dbReference type="GO" id="GO:0051724">
    <property type="term" value="F:NAD transmembrane transporter activity"/>
    <property type="evidence" value="ECO:0007669"/>
    <property type="project" value="TreeGrafter"/>
</dbReference>
<evidence type="ECO:0000256" key="2">
    <source>
        <dbReference type="ARBA" id="ARBA00006375"/>
    </source>
</evidence>
<dbReference type="GO" id="GO:0015228">
    <property type="term" value="F:coenzyme A transmembrane transporter activity"/>
    <property type="evidence" value="ECO:0007669"/>
    <property type="project" value="TreeGrafter"/>
</dbReference>
<evidence type="ECO:0000256" key="8">
    <source>
        <dbReference type="ARBA" id="ARBA00023140"/>
    </source>
</evidence>
<dbReference type="GO" id="GO:0005778">
    <property type="term" value="C:peroxisomal membrane"/>
    <property type="evidence" value="ECO:0007669"/>
    <property type="project" value="UniProtKB-SubCell"/>
</dbReference>
<keyword evidence="3 9" id="KW-0813">Transport</keyword>
<dbReference type="InterPro" id="IPR018108">
    <property type="entry name" value="MCP_transmembrane"/>
</dbReference>
<dbReference type="GO" id="GO:0044610">
    <property type="term" value="F:FMN transmembrane transporter activity"/>
    <property type="evidence" value="ECO:0007669"/>
    <property type="project" value="TreeGrafter"/>
</dbReference>
<keyword evidence="4 9" id="KW-0812">Transmembrane</keyword>
<dbReference type="InterPro" id="IPR052217">
    <property type="entry name" value="Mito/Peroxisomal_Carrier"/>
</dbReference>
<keyword evidence="7" id="KW-0472">Membrane</keyword>
<gene>
    <name evidence="10" type="ORF">OFUS_LOCUS19230</name>
</gene>